<comment type="caution">
    <text evidence="5">The sequence shown here is derived from an EMBL/GenBank/DDBJ whole genome shotgun (WGS) entry which is preliminary data.</text>
</comment>
<feature type="compositionally biased region" description="Basic and acidic residues" evidence="1">
    <location>
        <begin position="1344"/>
        <end position="1356"/>
    </location>
</feature>
<accession>A0AAN8FNA1</accession>
<dbReference type="Pfam" id="PF14225">
    <property type="entry name" value="MOR2-PAG1_C"/>
    <property type="match status" value="1"/>
</dbReference>
<feature type="domain" description="Protein furry C-terminal" evidence="4">
    <location>
        <begin position="1358"/>
        <end position="1711"/>
    </location>
</feature>
<reference evidence="5 6" key="1">
    <citation type="submission" date="2019-10" db="EMBL/GenBank/DDBJ databases">
        <title>Assembly and Annotation for the nematode Trichostrongylus colubriformis.</title>
        <authorList>
            <person name="Martin J."/>
        </authorList>
    </citation>
    <scope>NUCLEOTIDE SEQUENCE [LARGE SCALE GENOMIC DNA]</scope>
    <source>
        <strain evidence="5">G859</strain>
        <tissue evidence="5">Whole worm</tissue>
    </source>
</reference>
<dbReference type="SUPFAM" id="SSF48371">
    <property type="entry name" value="ARM repeat"/>
    <property type="match status" value="1"/>
</dbReference>
<feature type="region of interest" description="Disordered" evidence="1">
    <location>
        <begin position="1190"/>
        <end position="1216"/>
    </location>
</feature>
<dbReference type="GO" id="GO:0000902">
    <property type="term" value="P:cell morphogenesis"/>
    <property type="evidence" value="ECO:0007669"/>
    <property type="project" value="InterPro"/>
</dbReference>
<evidence type="ECO:0000313" key="5">
    <source>
        <dbReference type="EMBL" id="KAK5977442.1"/>
    </source>
</evidence>
<proteinExistence type="predicted"/>
<feature type="compositionally biased region" description="Acidic residues" evidence="1">
    <location>
        <begin position="1262"/>
        <end position="1276"/>
    </location>
</feature>
<evidence type="ECO:0000259" key="4">
    <source>
        <dbReference type="Pfam" id="PF19421"/>
    </source>
</evidence>
<dbReference type="InterPro" id="IPR045842">
    <property type="entry name" value="Fry_C"/>
</dbReference>
<dbReference type="GO" id="GO:0030427">
    <property type="term" value="C:site of polarized growth"/>
    <property type="evidence" value="ECO:0007669"/>
    <property type="project" value="TreeGrafter"/>
</dbReference>
<dbReference type="InterPro" id="IPR025481">
    <property type="entry name" value="Cell_Morphogen_C"/>
</dbReference>
<evidence type="ECO:0000313" key="6">
    <source>
        <dbReference type="Proteomes" id="UP001331761"/>
    </source>
</evidence>
<dbReference type="Pfam" id="PF14228">
    <property type="entry name" value="MOR2-PAG1_mid"/>
    <property type="match status" value="1"/>
</dbReference>
<organism evidence="5 6">
    <name type="scientific">Trichostrongylus colubriformis</name>
    <name type="common">Black scour worm</name>
    <dbReference type="NCBI Taxonomy" id="6319"/>
    <lineage>
        <taxon>Eukaryota</taxon>
        <taxon>Metazoa</taxon>
        <taxon>Ecdysozoa</taxon>
        <taxon>Nematoda</taxon>
        <taxon>Chromadorea</taxon>
        <taxon>Rhabditida</taxon>
        <taxon>Rhabditina</taxon>
        <taxon>Rhabditomorpha</taxon>
        <taxon>Strongyloidea</taxon>
        <taxon>Trichostrongylidae</taxon>
        <taxon>Trichostrongylus</taxon>
    </lineage>
</organism>
<feature type="domain" description="Cell morphogenesis protein C-terminal" evidence="2">
    <location>
        <begin position="835"/>
        <end position="1091"/>
    </location>
</feature>
<sequence>MRDDRDIAVVTMMRLHFSKLIVVLIDNVSPENRGNLIPEEKKQSLFYLFINWCSRTIAADKKSRENDVGSYVEQKAALAMTRLLSCGRIFETQKSIGEDGYLYGWLEKLVSSANTTMQGEVEEMLAWMLELNESSHLLDWLMSQCYSQPSEVAARCFRALVRVFSKRDFPCEFISLFVLCQAMLGDAAVTDAAVHMIEILKRQFLDNSMMVSPQMAAATSNITVTPNVQLRPTVVPDTHSHCLPMDQQTVCRNLANAYPHLTITIFSEVSSRLEGARSQNRTYLISLLRAWVENIELVDPMAGEDSCEGPRGWGSEEATQLLLNNLMYLTICLAPDHEHELAELWRALALSFPANLPVILNYLYVVTVLSHEALLPYAKRVSVILAGVVGNRIAALLLEQLSSPVDNVRHTLERSDIPPYYRWKDDAEIKKDSVVEVVSPMRESPMGDRFAGTAEDASKEGVRLLPMPAYGGYYSRLSTYLPPTTQPVQFFTRSQVSLLLICDIIRASSDVDWNEATPRLLHAAVLSLDSLRPALCRHARQTIINISLLHADQTTLAHVSGMLLKHQMSRPSSDDYGNKTSTMSFCDVVAARGASPTFAKVAAEEYRSMLLNSNTLFSSQSDLIMALVFCLSENMESPLWANEDATPRCWKVPSAAQLTCLVRHLAELVLPSIPLLPMVWTQLAMRMALTTSQRHAAGRCFQIVSSLCQPPGAWIPSLISRLVETAGETHEDTQAYVTDLLLCLLSSAPNLNPILEPPLLPSASPTHARSTSYTPALLRQSVLSQRLHQERKDVRLSLLLSDEECRLGAALMRSKSADQLKSDVEGDEEATARMQICAIAVALLESGVDNEFLLSINLLEKILDTSGPHKSRCLQKLEKTITQLDWKGFSSIVGLLSRGTIVNSAYEPSIQALIRLIDVLDEPVVGGRDSLGLVVCHVLPYLLFNFDAPNNLCLSVCGVLKQYCMESLKNAEGSQTDHPLNNLATMLSQYSTKTFSKDRYQWAKCVLQYLCEAIDVSVVQPMIVLLAEMLEKGTATMHVYVLHMLYLLLLRRDAVTSPLVINAQVIRSVSRHVQGVNWREAARVYKVVVEQWQNAERDKANGDSSSGFEFELSLVSAGNGSGLSPPSPRKTVPSIESSSTNTIGNVRKQVPPHLRVRDRLVGLLSASGLRVGLPSAVSVVFSQSELGSTATSTERICTSSQEVASTTSLPDPSASITDSFPRVFKEFDFLEAEHDSVSETADSCFGWLSTMRPRSIGGDDPAHDDDADVDEDEDSESAQANSEGGGASTSRLSRTSASSDRTPCPSEVDEEENEAEDGLDHESSPAGAMPMQDRISPSSAVSRDALEKRPSDRLNGVDEESIDGSSFCCRSRTSIGEFYSPKATPTSPVYIQCPHHLDGKVDATWISIVAELHDDSEGELTAYATLLFTQLFRSCCGRVASLLRDAMHIFSSRPLARTFAHAQDVLTGVADCPFLFVTAQYLRCSGILPRLKLSLFELREHWETFNERKEQSIRLLNSVKSAYKLNALVGSASTFTANSEMELGKLLSKLIFQLMLMSDSLNDMVRLVNESHGAQAYTLSPAILDHHRELLLCMADLPPHDLQSSLRPEHSGDSLVLLMTNKRYGQALLALRQLRSAFGAEFGCCEASDIDVLLLMFCRSHSLKAWALVGAVPDVLRRQSQSLRDANADVASAVRRLTTDSVVSHRTSTASSLTESFQKISYLPD</sequence>
<dbReference type="GO" id="GO:0005938">
    <property type="term" value="C:cell cortex"/>
    <property type="evidence" value="ECO:0007669"/>
    <property type="project" value="TreeGrafter"/>
</dbReference>
<feature type="compositionally biased region" description="Low complexity" evidence="1">
    <location>
        <begin position="1277"/>
        <end position="1302"/>
    </location>
</feature>
<feature type="region of interest" description="Disordered" evidence="1">
    <location>
        <begin position="1253"/>
        <end position="1361"/>
    </location>
</feature>
<dbReference type="Pfam" id="PF19421">
    <property type="entry name" value="Fry_C"/>
    <property type="match status" value="2"/>
</dbReference>
<evidence type="ECO:0000256" key="1">
    <source>
        <dbReference type="SAM" id="MobiDB-lite"/>
    </source>
</evidence>
<feature type="domain" description="Protein furry C-terminal" evidence="4">
    <location>
        <begin position="1141"/>
        <end position="1260"/>
    </location>
</feature>
<name>A0AAN8FNA1_TRICO</name>
<dbReference type="InterPro" id="IPR016024">
    <property type="entry name" value="ARM-type_fold"/>
</dbReference>
<dbReference type="InterPro" id="IPR029473">
    <property type="entry name" value="MOR2-PAG1_mid"/>
</dbReference>
<feature type="compositionally biased region" description="Acidic residues" evidence="1">
    <location>
        <begin position="1307"/>
        <end position="1317"/>
    </location>
</feature>
<feature type="domain" description="Cell morphogenesis central region" evidence="3">
    <location>
        <begin position="627"/>
        <end position="707"/>
    </location>
</feature>
<dbReference type="PANTHER" id="PTHR12295:SF30">
    <property type="entry name" value="PROTEIN FURRY"/>
    <property type="match status" value="1"/>
</dbReference>
<dbReference type="GO" id="GO:0031175">
    <property type="term" value="P:neuron projection development"/>
    <property type="evidence" value="ECO:0007669"/>
    <property type="project" value="TreeGrafter"/>
</dbReference>
<evidence type="ECO:0000259" key="2">
    <source>
        <dbReference type="Pfam" id="PF14225"/>
    </source>
</evidence>
<feature type="compositionally biased region" description="Polar residues" evidence="1">
    <location>
        <begin position="1134"/>
        <end position="1144"/>
    </location>
</feature>
<dbReference type="Proteomes" id="UP001331761">
    <property type="component" value="Unassembled WGS sequence"/>
</dbReference>
<dbReference type="PANTHER" id="PTHR12295">
    <property type="entry name" value="FURRY-RELATED"/>
    <property type="match status" value="1"/>
</dbReference>
<protein>
    <submittedName>
        <fullName evidence="5">Uncharacterized protein</fullName>
    </submittedName>
</protein>
<keyword evidence="6" id="KW-1185">Reference proteome</keyword>
<evidence type="ECO:0000259" key="3">
    <source>
        <dbReference type="Pfam" id="PF14228"/>
    </source>
</evidence>
<dbReference type="InterPro" id="IPR039867">
    <property type="entry name" value="Furry/Tao3/Mor2"/>
</dbReference>
<feature type="region of interest" description="Disordered" evidence="1">
    <location>
        <begin position="1118"/>
        <end position="1145"/>
    </location>
</feature>
<gene>
    <name evidence="5" type="ORF">GCK32_005506</name>
</gene>
<dbReference type="EMBL" id="WIXE01010601">
    <property type="protein sequence ID" value="KAK5977442.1"/>
    <property type="molecule type" value="Genomic_DNA"/>
</dbReference>